<keyword evidence="5" id="KW-0547">Nucleotide-binding</keyword>
<accession>A0A7K8N669</accession>
<dbReference type="Pfam" id="PF23321">
    <property type="entry name" value="R1_ABCA1"/>
    <property type="match status" value="1"/>
</dbReference>
<dbReference type="GO" id="GO:0005524">
    <property type="term" value="F:ATP binding"/>
    <property type="evidence" value="ECO:0007669"/>
    <property type="project" value="UniProtKB-KW"/>
</dbReference>
<reference evidence="11 12" key="1">
    <citation type="submission" date="2019-09" db="EMBL/GenBank/DDBJ databases">
        <title>Bird 10,000 Genomes (B10K) Project - Family phase.</title>
        <authorList>
            <person name="Zhang G."/>
        </authorList>
    </citation>
    <scope>NUCLEOTIDE SEQUENCE [LARGE SCALE GENOMIC DNA]</scope>
    <source>
        <strain evidence="11">B10K-LSUMZ-50683</strain>
        <tissue evidence="11">Muscle</tissue>
    </source>
</reference>
<feature type="non-terminal residue" evidence="11">
    <location>
        <position position="249"/>
    </location>
</feature>
<keyword evidence="7" id="KW-1133">Transmembrane helix</keyword>
<gene>
    <name evidence="11" type="primary">Abca10_0</name>
    <name evidence="11" type="ORF">CASCAS_R04855</name>
</gene>
<organism evidence="11 12">
    <name type="scientific">Casuarius casuarius</name>
    <name type="common">Southern cassowary</name>
    <name type="synonym">Struthio casuarius</name>
    <dbReference type="NCBI Taxonomy" id="8787"/>
    <lineage>
        <taxon>Eukaryota</taxon>
        <taxon>Metazoa</taxon>
        <taxon>Chordata</taxon>
        <taxon>Craniata</taxon>
        <taxon>Vertebrata</taxon>
        <taxon>Euteleostomi</taxon>
        <taxon>Archelosauria</taxon>
        <taxon>Archosauria</taxon>
        <taxon>Dinosauria</taxon>
        <taxon>Saurischia</taxon>
        <taxon>Theropoda</taxon>
        <taxon>Coelurosauria</taxon>
        <taxon>Aves</taxon>
        <taxon>Palaeognathae</taxon>
        <taxon>Casuariiformes</taxon>
        <taxon>Casuariidae</taxon>
        <taxon>Casuarius</taxon>
    </lineage>
</organism>
<proteinExistence type="inferred from homology"/>
<dbReference type="SUPFAM" id="SSF52540">
    <property type="entry name" value="P-loop containing nucleoside triphosphate hydrolases"/>
    <property type="match status" value="1"/>
</dbReference>
<evidence type="ECO:0000259" key="10">
    <source>
        <dbReference type="Pfam" id="PF23321"/>
    </source>
</evidence>
<dbReference type="GO" id="GO:0140359">
    <property type="term" value="F:ABC-type transporter activity"/>
    <property type="evidence" value="ECO:0007669"/>
    <property type="project" value="InterPro"/>
</dbReference>
<keyword evidence="12" id="KW-1185">Reference proteome</keyword>
<name>A0A7K8N669_CASCA</name>
<keyword evidence="8" id="KW-0472">Membrane</keyword>
<dbReference type="EMBL" id="VWPT01000042">
    <property type="protein sequence ID" value="NXE48747.1"/>
    <property type="molecule type" value="Genomic_DNA"/>
</dbReference>
<dbReference type="Proteomes" id="UP000524187">
    <property type="component" value="Unassembled WGS sequence"/>
</dbReference>
<dbReference type="Pfam" id="PF00005">
    <property type="entry name" value="ABC_tran"/>
    <property type="match status" value="1"/>
</dbReference>
<evidence type="ECO:0000256" key="2">
    <source>
        <dbReference type="ARBA" id="ARBA00008869"/>
    </source>
</evidence>
<evidence type="ECO:0000313" key="12">
    <source>
        <dbReference type="Proteomes" id="UP000524187"/>
    </source>
</evidence>
<dbReference type="PANTHER" id="PTHR19229:SF274">
    <property type="entry name" value="ABC-TYPE ORGANIC ANION TRANSPORTER ABCA8"/>
    <property type="match status" value="1"/>
</dbReference>
<dbReference type="InterPro" id="IPR026082">
    <property type="entry name" value="ABCA"/>
</dbReference>
<feature type="domain" description="ABC transporter" evidence="9">
    <location>
        <begin position="19"/>
        <end position="104"/>
    </location>
</feature>
<dbReference type="InterPro" id="IPR027417">
    <property type="entry name" value="P-loop_NTPase"/>
</dbReference>
<sequence length="249" mass="27680">LINGSDAAASSLGQGSPGLLGYCPQENSLWPDLTVQEHLEAYAAVKGMRKEDAAVNISRIAEVLELQKHLKTAVRRLSVGEARKLCFALSVLGDPTVMLWDEPSAGMDLKGQRRMWKAIQTALKSKERGAILSTHYLDEAMAMCDRVAVLVSGQLRYIGSIEDLKRKFGRSYYLEVKMKDAGQRDVVHAEVLRLFPAAAQQESSSSLLIYKIPMENVLPLSQSFSKLEAAKQNRRLEEYSLSLRTLQQV</sequence>
<keyword evidence="4" id="KW-0812">Transmembrane</keyword>
<evidence type="ECO:0000256" key="5">
    <source>
        <dbReference type="ARBA" id="ARBA00022741"/>
    </source>
</evidence>
<dbReference type="AlphaFoldDB" id="A0A7K8N669"/>
<evidence type="ECO:0000256" key="6">
    <source>
        <dbReference type="ARBA" id="ARBA00022840"/>
    </source>
</evidence>
<protein>
    <submittedName>
        <fullName evidence="11">ABCAA protein</fullName>
    </submittedName>
</protein>
<evidence type="ECO:0000256" key="3">
    <source>
        <dbReference type="ARBA" id="ARBA00022448"/>
    </source>
</evidence>
<keyword evidence="3" id="KW-0813">Transport</keyword>
<dbReference type="InterPro" id="IPR003439">
    <property type="entry name" value="ABC_transporter-like_ATP-bd"/>
</dbReference>
<evidence type="ECO:0000256" key="8">
    <source>
        <dbReference type="ARBA" id="ARBA00023136"/>
    </source>
</evidence>
<dbReference type="InterPro" id="IPR056264">
    <property type="entry name" value="R2_ABCA1-4-like"/>
</dbReference>
<evidence type="ECO:0000259" key="9">
    <source>
        <dbReference type="Pfam" id="PF00005"/>
    </source>
</evidence>
<dbReference type="PANTHER" id="PTHR19229">
    <property type="entry name" value="ATP-BINDING CASSETTE TRANSPORTER SUBFAMILY A ABCA"/>
    <property type="match status" value="1"/>
</dbReference>
<evidence type="ECO:0000256" key="1">
    <source>
        <dbReference type="ARBA" id="ARBA00004141"/>
    </source>
</evidence>
<comment type="similarity">
    <text evidence="2">Belongs to the ABC transporter superfamily. ABCA family.</text>
</comment>
<evidence type="ECO:0000256" key="4">
    <source>
        <dbReference type="ARBA" id="ARBA00022692"/>
    </source>
</evidence>
<keyword evidence="6" id="KW-0067">ATP-binding</keyword>
<dbReference type="FunFam" id="3.40.50.300:FF:000335">
    <property type="entry name" value="ATP binding cassette subfamily A member 5"/>
    <property type="match status" value="1"/>
</dbReference>
<comment type="subcellular location">
    <subcellularLocation>
        <location evidence="1">Membrane</location>
        <topology evidence="1">Multi-pass membrane protein</topology>
    </subcellularLocation>
</comment>
<evidence type="ECO:0000313" key="11">
    <source>
        <dbReference type="EMBL" id="NXE48747.1"/>
    </source>
</evidence>
<dbReference type="GO" id="GO:0016887">
    <property type="term" value="F:ATP hydrolysis activity"/>
    <property type="evidence" value="ECO:0007669"/>
    <property type="project" value="InterPro"/>
</dbReference>
<comment type="caution">
    <text evidence="11">The sequence shown here is derived from an EMBL/GenBank/DDBJ whole genome shotgun (WGS) entry which is preliminary data.</text>
</comment>
<feature type="non-terminal residue" evidence="11">
    <location>
        <position position="1"/>
    </location>
</feature>
<dbReference type="GO" id="GO:0016020">
    <property type="term" value="C:membrane"/>
    <property type="evidence" value="ECO:0007669"/>
    <property type="project" value="UniProtKB-SubCell"/>
</dbReference>
<evidence type="ECO:0000256" key="7">
    <source>
        <dbReference type="ARBA" id="ARBA00022989"/>
    </source>
</evidence>
<dbReference type="Gene3D" id="3.40.50.300">
    <property type="entry name" value="P-loop containing nucleotide triphosphate hydrolases"/>
    <property type="match status" value="1"/>
</dbReference>
<dbReference type="GO" id="GO:0005319">
    <property type="term" value="F:lipid transporter activity"/>
    <property type="evidence" value="ECO:0007669"/>
    <property type="project" value="TreeGrafter"/>
</dbReference>
<feature type="domain" description="ABCA1-4-like C-terminal R2 regulatory" evidence="10">
    <location>
        <begin position="169"/>
        <end position="242"/>
    </location>
</feature>